<gene>
    <name evidence="1" type="primary">GET1_0</name>
    <name evidence="1" type="ORF">CM83_21509</name>
</gene>
<evidence type="ECO:0000313" key="1">
    <source>
        <dbReference type="EMBL" id="JAG14585.1"/>
    </source>
</evidence>
<sequence length="290" mass="32538">MKQVYVLCCYVVMQAASGMLLKDWGTNSQNKRLAWATKDLFDSAVALMNLGNPTTAMPMMGLITNLTLSDPTNQNKKASVELRVLRSFLMEPTINCSHLLDKGNLRRIIMTQTEKMLHDKGTATHGGHGHQHELFICDSCIYLQFTGLHVGFHVESKDPPVYYYGSAAFPGPINYVIGFQLSVELERSRTSNQLECQFDYKPSPLELTAYPTASFVKGSNTVFLAEELDKIVLNHLNTTVQENLNTRLQNALRYVATERDLCTNFLTSGIFTPQTIGTREIKESRPFTSV</sequence>
<reference evidence="1" key="1">
    <citation type="journal article" date="2014" name="PLoS ONE">
        <title>Transcriptome-Based Identification of ABC Transporters in the Western Tarnished Plant Bug Lygus hesperus.</title>
        <authorList>
            <person name="Hull J.J."/>
            <person name="Chaney K."/>
            <person name="Geib S.M."/>
            <person name="Fabrick J.A."/>
            <person name="Brent C.S."/>
            <person name="Walsh D."/>
            <person name="Lavine L.C."/>
        </authorList>
    </citation>
    <scope>NUCLEOTIDE SEQUENCE</scope>
</reference>
<proteinExistence type="predicted"/>
<accession>A0A0A9XBY0</accession>
<protein>
    <submittedName>
        <fullName evidence="1">Golgi to ER traffic protein 1</fullName>
    </submittedName>
</protein>
<dbReference type="EMBL" id="GBHO01029019">
    <property type="protein sequence ID" value="JAG14585.1"/>
    <property type="molecule type" value="Transcribed_RNA"/>
</dbReference>
<dbReference type="AlphaFoldDB" id="A0A0A9XBY0"/>
<reference evidence="1" key="2">
    <citation type="submission" date="2014-07" db="EMBL/GenBank/DDBJ databases">
        <authorList>
            <person name="Hull J."/>
        </authorList>
    </citation>
    <scope>NUCLEOTIDE SEQUENCE</scope>
</reference>
<name>A0A0A9XBY0_LYGHE</name>
<organism evidence="1">
    <name type="scientific">Lygus hesperus</name>
    <name type="common">Western plant bug</name>
    <dbReference type="NCBI Taxonomy" id="30085"/>
    <lineage>
        <taxon>Eukaryota</taxon>
        <taxon>Metazoa</taxon>
        <taxon>Ecdysozoa</taxon>
        <taxon>Arthropoda</taxon>
        <taxon>Hexapoda</taxon>
        <taxon>Insecta</taxon>
        <taxon>Pterygota</taxon>
        <taxon>Neoptera</taxon>
        <taxon>Paraneoptera</taxon>
        <taxon>Hemiptera</taxon>
        <taxon>Heteroptera</taxon>
        <taxon>Panheteroptera</taxon>
        <taxon>Cimicomorpha</taxon>
        <taxon>Miridae</taxon>
        <taxon>Mirini</taxon>
        <taxon>Lygus</taxon>
    </lineage>
</organism>